<feature type="transmembrane region" description="Helical" evidence="7">
    <location>
        <begin position="308"/>
        <end position="330"/>
    </location>
</feature>
<comment type="subcellular location">
    <subcellularLocation>
        <location evidence="1">Membrane</location>
        <topology evidence="1">Multi-pass membrane protein</topology>
    </subcellularLocation>
</comment>
<feature type="transmembrane region" description="Helical" evidence="7">
    <location>
        <begin position="266"/>
        <end position="288"/>
    </location>
</feature>
<organism evidence="8 9">
    <name type="scientific">Sphingobacterium phlebotomi</name>
    <dbReference type="NCBI Taxonomy" id="2605433"/>
    <lineage>
        <taxon>Bacteria</taxon>
        <taxon>Pseudomonadati</taxon>
        <taxon>Bacteroidota</taxon>
        <taxon>Sphingobacteriia</taxon>
        <taxon>Sphingobacteriales</taxon>
        <taxon>Sphingobacteriaceae</taxon>
        <taxon>Sphingobacterium</taxon>
    </lineage>
</organism>
<evidence type="ECO:0000256" key="4">
    <source>
        <dbReference type="ARBA" id="ARBA00022989"/>
    </source>
</evidence>
<evidence type="ECO:0000256" key="5">
    <source>
        <dbReference type="ARBA" id="ARBA00023136"/>
    </source>
</evidence>
<evidence type="ECO:0000256" key="6">
    <source>
        <dbReference type="SAM" id="MobiDB-lite"/>
    </source>
</evidence>
<evidence type="ECO:0000256" key="7">
    <source>
        <dbReference type="SAM" id="Phobius"/>
    </source>
</evidence>
<feature type="transmembrane region" description="Helical" evidence="7">
    <location>
        <begin position="144"/>
        <end position="165"/>
    </location>
</feature>
<dbReference type="Proteomes" id="UP000322362">
    <property type="component" value="Unassembled WGS sequence"/>
</dbReference>
<reference evidence="8 9" key="1">
    <citation type="submission" date="2019-08" db="EMBL/GenBank/DDBJ databases">
        <title>Phlebobacter frassis gen. nov. sp. nov., a new member of family Sphingobacteriaceae isolated from sand fly rearing media.</title>
        <authorList>
            <person name="Kakumanu M.L."/>
            <person name="Marayati B.F."/>
            <person name="Wada-Katsumata A."/>
            <person name="Wasserberg G."/>
            <person name="Schal C."/>
            <person name="Apperson C.S."/>
            <person name="Ponnusamy L."/>
        </authorList>
    </citation>
    <scope>NUCLEOTIDE SEQUENCE [LARGE SCALE GENOMIC DNA]</scope>
    <source>
        <strain evidence="8 9">SSI9</strain>
    </source>
</reference>
<evidence type="ECO:0000256" key="1">
    <source>
        <dbReference type="ARBA" id="ARBA00004141"/>
    </source>
</evidence>
<evidence type="ECO:0000313" key="9">
    <source>
        <dbReference type="Proteomes" id="UP000322362"/>
    </source>
</evidence>
<comment type="caution">
    <text evidence="8">The sequence shown here is derived from an EMBL/GenBank/DDBJ whole genome shotgun (WGS) entry which is preliminary data.</text>
</comment>
<evidence type="ECO:0000313" key="8">
    <source>
        <dbReference type="EMBL" id="TYR38358.1"/>
    </source>
</evidence>
<dbReference type="Pfam" id="PF01594">
    <property type="entry name" value="AI-2E_transport"/>
    <property type="match status" value="1"/>
</dbReference>
<dbReference type="GO" id="GO:0016020">
    <property type="term" value="C:membrane"/>
    <property type="evidence" value="ECO:0007669"/>
    <property type="project" value="UniProtKB-SubCell"/>
</dbReference>
<protein>
    <submittedName>
        <fullName evidence="8">AI-2E family transporter</fullName>
    </submittedName>
</protein>
<dbReference type="PANTHER" id="PTHR21716:SF4">
    <property type="entry name" value="TRANSMEMBRANE PROTEIN 245"/>
    <property type="match status" value="1"/>
</dbReference>
<feature type="transmembrane region" description="Helical" evidence="7">
    <location>
        <begin position="12"/>
        <end position="31"/>
    </location>
</feature>
<keyword evidence="4 7" id="KW-1133">Transmembrane helix</keyword>
<dbReference type="AlphaFoldDB" id="A0A5D4HCF8"/>
<sequence>MKYKQINNNSINQIMLIIIIVLILILVFSNLSYYLPGFLGAITLYILFRKSYFYLTDVRGWKKSLTSIFFIVLSVVFIVLPLWALIDYLIAQLNSFLGNRDEIIEKFNMLKEYMSDKPLLRDIDMSDAALLTFLQNLTRYVPSILNSVAEVAVNIIVTLFVLYFMQVHAKKMEITIYRAIPFSRMSKQEIWDEVNMMVRSNALGIPILGFFQGVVAMIGYWIFGVESYILLGLLTGIASIIPILGTMTIYVPICLIAFATGSLGNAIGLTLYCFFLVGGIDNILRFTILKTIGNVPPMITVFGVLLGLNLFGMLGLIFGPLILSSIGVLVKVYSNEYGKGIVRDYSRPRTSQQNDPPPMNTDNE</sequence>
<keyword evidence="3 7" id="KW-0812">Transmembrane</keyword>
<dbReference type="PANTHER" id="PTHR21716">
    <property type="entry name" value="TRANSMEMBRANE PROTEIN"/>
    <property type="match status" value="1"/>
</dbReference>
<dbReference type="EMBL" id="VTAV01000001">
    <property type="protein sequence ID" value="TYR38358.1"/>
    <property type="molecule type" value="Genomic_DNA"/>
</dbReference>
<keyword evidence="5 7" id="KW-0472">Membrane</keyword>
<feature type="region of interest" description="Disordered" evidence="6">
    <location>
        <begin position="345"/>
        <end position="364"/>
    </location>
</feature>
<feature type="transmembrane region" description="Helical" evidence="7">
    <location>
        <begin position="67"/>
        <end position="86"/>
    </location>
</feature>
<dbReference type="InterPro" id="IPR002549">
    <property type="entry name" value="AI-2E-like"/>
</dbReference>
<feature type="transmembrane region" description="Helical" evidence="7">
    <location>
        <begin position="203"/>
        <end position="223"/>
    </location>
</feature>
<gene>
    <name evidence="8" type="ORF">FXV77_03510</name>
</gene>
<accession>A0A5D4HCF8</accession>
<name>A0A5D4HCF8_9SPHI</name>
<keyword evidence="9" id="KW-1185">Reference proteome</keyword>
<evidence type="ECO:0000256" key="3">
    <source>
        <dbReference type="ARBA" id="ARBA00022692"/>
    </source>
</evidence>
<feature type="transmembrane region" description="Helical" evidence="7">
    <location>
        <begin position="229"/>
        <end position="259"/>
    </location>
</feature>
<dbReference type="RefSeq" id="WP_148917787.1">
    <property type="nucleotide sequence ID" value="NZ_VTAV01000001.1"/>
</dbReference>
<comment type="similarity">
    <text evidence="2">Belongs to the autoinducer-2 exporter (AI-2E) (TC 2.A.86) family.</text>
</comment>
<evidence type="ECO:0000256" key="2">
    <source>
        <dbReference type="ARBA" id="ARBA00009773"/>
    </source>
</evidence>
<feature type="compositionally biased region" description="Pro residues" evidence="6">
    <location>
        <begin position="355"/>
        <end position="364"/>
    </location>
</feature>
<proteinExistence type="inferred from homology"/>